<dbReference type="AlphaFoldDB" id="A0AAV4AHX5"/>
<keyword evidence="2" id="KW-1185">Reference proteome</keyword>
<protein>
    <submittedName>
        <fullName evidence="1">Uncharacterized protein</fullName>
    </submittedName>
</protein>
<accession>A0AAV4AHX5</accession>
<proteinExistence type="predicted"/>
<sequence>MLNEQDRRQWRTDDQKMGQNLENLWLKNNRQRPDFVCCDNKQVQKLYSLRAAFTVHCCSVRTRSHQGNATAASRTGGGIQPSPGPTRLQYCVNVDSGVIFFYFHKKGIIKYV</sequence>
<organism evidence="1 2">
    <name type="scientific">Plakobranchus ocellatus</name>
    <dbReference type="NCBI Taxonomy" id="259542"/>
    <lineage>
        <taxon>Eukaryota</taxon>
        <taxon>Metazoa</taxon>
        <taxon>Spiralia</taxon>
        <taxon>Lophotrochozoa</taxon>
        <taxon>Mollusca</taxon>
        <taxon>Gastropoda</taxon>
        <taxon>Heterobranchia</taxon>
        <taxon>Euthyneura</taxon>
        <taxon>Panpulmonata</taxon>
        <taxon>Sacoglossa</taxon>
        <taxon>Placobranchoidea</taxon>
        <taxon>Plakobranchidae</taxon>
        <taxon>Plakobranchus</taxon>
    </lineage>
</organism>
<dbReference type="Proteomes" id="UP000735302">
    <property type="component" value="Unassembled WGS sequence"/>
</dbReference>
<reference evidence="1 2" key="1">
    <citation type="journal article" date="2021" name="Elife">
        <title>Chloroplast acquisition without the gene transfer in kleptoplastic sea slugs, Plakobranchus ocellatus.</title>
        <authorList>
            <person name="Maeda T."/>
            <person name="Takahashi S."/>
            <person name="Yoshida T."/>
            <person name="Shimamura S."/>
            <person name="Takaki Y."/>
            <person name="Nagai Y."/>
            <person name="Toyoda A."/>
            <person name="Suzuki Y."/>
            <person name="Arimoto A."/>
            <person name="Ishii H."/>
            <person name="Satoh N."/>
            <person name="Nishiyama T."/>
            <person name="Hasebe M."/>
            <person name="Maruyama T."/>
            <person name="Minagawa J."/>
            <person name="Obokata J."/>
            <person name="Shigenobu S."/>
        </authorList>
    </citation>
    <scope>NUCLEOTIDE SEQUENCE [LARGE SCALE GENOMIC DNA]</scope>
</reference>
<evidence type="ECO:0000313" key="1">
    <source>
        <dbReference type="EMBL" id="GFO07926.1"/>
    </source>
</evidence>
<evidence type="ECO:0000313" key="2">
    <source>
        <dbReference type="Proteomes" id="UP000735302"/>
    </source>
</evidence>
<comment type="caution">
    <text evidence="1">The sequence shown here is derived from an EMBL/GenBank/DDBJ whole genome shotgun (WGS) entry which is preliminary data.</text>
</comment>
<gene>
    <name evidence="1" type="ORF">PoB_003443100</name>
</gene>
<dbReference type="EMBL" id="BLXT01003924">
    <property type="protein sequence ID" value="GFO07926.1"/>
    <property type="molecule type" value="Genomic_DNA"/>
</dbReference>
<name>A0AAV4AHX5_9GAST</name>